<gene>
    <name evidence="2" type="ORF">PM001_LOCUS17067</name>
</gene>
<reference evidence="2" key="1">
    <citation type="submission" date="2024-01" db="EMBL/GenBank/DDBJ databases">
        <authorList>
            <person name="Webb A."/>
        </authorList>
    </citation>
    <scope>NUCLEOTIDE SEQUENCE</scope>
    <source>
        <strain evidence="2">Pm1</strain>
    </source>
</reference>
<evidence type="ECO:0000313" key="2">
    <source>
        <dbReference type="EMBL" id="CAK7931917.1"/>
    </source>
</evidence>
<evidence type="ECO:0000256" key="1">
    <source>
        <dbReference type="SAM" id="MobiDB-lite"/>
    </source>
</evidence>
<name>A0AAV1UD51_9STRA</name>
<feature type="region of interest" description="Disordered" evidence="1">
    <location>
        <begin position="1"/>
        <end position="20"/>
    </location>
</feature>
<dbReference type="AlphaFoldDB" id="A0AAV1UD51"/>
<dbReference type="Proteomes" id="UP001162060">
    <property type="component" value="Unassembled WGS sequence"/>
</dbReference>
<feature type="region of interest" description="Disordered" evidence="1">
    <location>
        <begin position="57"/>
        <end position="87"/>
    </location>
</feature>
<accession>A0AAV1UD51</accession>
<sequence>MIVDALGSPEQNPAAYPALAPAPDDGVSMFASLATPRGQAPPQQRVLAQAAALAASGRDRIHLDPDCKPAKFGDPKVRRDRAQPRAQ</sequence>
<protein>
    <submittedName>
        <fullName evidence="2">Uncharacterized protein</fullName>
    </submittedName>
</protein>
<evidence type="ECO:0000313" key="3">
    <source>
        <dbReference type="Proteomes" id="UP001162060"/>
    </source>
</evidence>
<proteinExistence type="predicted"/>
<comment type="caution">
    <text evidence="2">The sequence shown here is derived from an EMBL/GenBank/DDBJ whole genome shotgun (WGS) entry which is preliminary data.</text>
</comment>
<organism evidence="2 3">
    <name type="scientific">Peronospora matthiolae</name>
    <dbReference type="NCBI Taxonomy" id="2874970"/>
    <lineage>
        <taxon>Eukaryota</taxon>
        <taxon>Sar</taxon>
        <taxon>Stramenopiles</taxon>
        <taxon>Oomycota</taxon>
        <taxon>Peronosporomycetes</taxon>
        <taxon>Peronosporales</taxon>
        <taxon>Peronosporaceae</taxon>
        <taxon>Peronospora</taxon>
    </lineage>
</organism>
<dbReference type="EMBL" id="CAKLBY020000187">
    <property type="protein sequence ID" value="CAK7931917.1"/>
    <property type="molecule type" value="Genomic_DNA"/>
</dbReference>